<evidence type="ECO:0000313" key="1">
    <source>
        <dbReference type="EMBL" id="MFK9084628.1"/>
    </source>
</evidence>
<name>A0ACC7N307_9PSED</name>
<accession>A0ACC7N307</accession>
<dbReference type="Proteomes" id="UP001622950">
    <property type="component" value="Unassembled WGS sequence"/>
</dbReference>
<gene>
    <name evidence="1" type="ORF">ACJEBM_28645</name>
</gene>
<keyword evidence="2" id="KW-1185">Reference proteome</keyword>
<proteinExistence type="predicted"/>
<organism evidence="1 2">
    <name type="scientific">Pseudomonas neuropathica</name>
    <dbReference type="NCBI Taxonomy" id="2730425"/>
    <lineage>
        <taxon>Bacteria</taxon>
        <taxon>Pseudomonadati</taxon>
        <taxon>Pseudomonadota</taxon>
        <taxon>Gammaproteobacteria</taxon>
        <taxon>Pseudomonadales</taxon>
        <taxon>Pseudomonadaceae</taxon>
        <taxon>Pseudomonas</taxon>
    </lineage>
</organism>
<comment type="caution">
    <text evidence="1">The sequence shown here is derived from an EMBL/GenBank/DDBJ whole genome shotgun (WGS) entry which is preliminary data.</text>
</comment>
<evidence type="ECO:0000313" key="2">
    <source>
        <dbReference type="Proteomes" id="UP001622950"/>
    </source>
</evidence>
<protein>
    <submittedName>
        <fullName evidence="1">Oligosaccharide flippase family protein</fullName>
    </submittedName>
</protein>
<sequence length="460" mass="50659">MPSVHISPSFGLRRKAISAGAWNLGALVTSQAIRLGGNLVMTRLLMPEMFGIIAIATTVLFVLHLLSDVGLRQNILQSTRGDDPEFLNTLWTVQIVRGFVLFALTLLLAAAAWYSQAIDFWSHNSTYASPQLPAVLAWTGVTAIIYGFQSTKVDLAVRAFQQKKVVIAEFASQVVGLLAMLVIGYFTHSIWSLVAAGLITALVSTLLGHYWFEGPSNSLRWERAALDELVVFGRWILLSSAVGVLSMQGDRIIFGGSMTVTEMGVYSIAVLILGAVQTGVLKVVGAVALPAFGEAARTNDFDRLRRLYFKFKMLVDVALLFLCGLFWVTSPLIISILYDERYHDAGKMMAILSTSFFMMRYIVANQIWIALGLTKYQAIDNIIRVVSLWVVVPVLLAIGGVEYAIWGVALHTLPTLVLVVYVNRRVGILDIKRELMVLPMLVVGALCGELVLVVFRWLFG</sequence>
<dbReference type="EMBL" id="JBJHQE010000092">
    <property type="protein sequence ID" value="MFK9084628.1"/>
    <property type="molecule type" value="Genomic_DNA"/>
</dbReference>
<reference evidence="1" key="1">
    <citation type="submission" date="2024-11" db="EMBL/GenBank/DDBJ databases">
        <authorList>
            <person name="Lucas J.A."/>
        </authorList>
    </citation>
    <scope>NUCLEOTIDE SEQUENCE</scope>
    <source>
        <strain evidence="1">Z 8.8</strain>
    </source>
</reference>